<accession>A0A2J4YHR5</accession>
<comment type="caution">
    <text evidence="1">The sequence shown here is derived from an EMBL/GenBank/DDBJ whole genome shotgun (WGS) entry which is preliminary data.</text>
</comment>
<protein>
    <submittedName>
        <fullName evidence="1">Uncharacterized protein</fullName>
    </submittedName>
</protein>
<evidence type="ECO:0000313" key="1">
    <source>
        <dbReference type="EMBL" id="PLM50301.1"/>
    </source>
</evidence>
<proteinExistence type="predicted"/>
<sequence length="72" mass="7990">MNKRILVLSALFCFSTMSHASEPKYAFPQSDKQVVSKIKIKNAPLNHDKYGHGEVLANGEWVKGNSGSQNKN</sequence>
<dbReference type="Proteomes" id="UP000234661">
    <property type="component" value="Unassembled WGS sequence"/>
</dbReference>
<gene>
    <name evidence="1" type="ORF">CWM85_31625</name>
</gene>
<reference evidence="1 2" key="1">
    <citation type="submission" date="2017-11" db="EMBL/GenBank/DDBJ databases">
        <authorList>
            <person name="Han C.G."/>
        </authorList>
    </citation>
    <scope>NUCLEOTIDE SEQUENCE [LARGE SCALE GENOMIC DNA]</scope>
    <source>
        <strain evidence="1 2">A2</strain>
    </source>
</reference>
<organism evidence="1 2">
    <name type="scientific">Klebsiella michiganensis</name>
    <dbReference type="NCBI Taxonomy" id="1134687"/>
    <lineage>
        <taxon>Bacteria</taxon>
        <taxon>Pseudomonadati</taxon>
        <taxon>Pseudomonadota</taxon>
        <taxon>Gammaproteobacteria</taxon>
        <taxon>Enterobacterales</taxon>
        <taxon>Enterobacteriaceae</taxon>
        <taxon>Klebsiella/Raoultella group</taxon>
        <taxon>Klebsiella</taxon>
    </lineage>
</organism>
<dbReference type="EMBL" id="PIET01001508">
    <property type="protein sequence ID" value="PLM50301.1"/>
    <property type="molecule type" value="Genomic_DNA"/>
</dbReference>
<evidence type="ECO:0000313" key="2">
    <source>
        <dbReference type="Proteomes" id="UP000234661"/>
    </source>
</evidence>
<dbReference type="AlphaFoldDB" id="A0A2J4YHR5"/>
<name>A0A2J4YHR5_9ENTR</name>
<reference evidence="1 2" key="2">
    <citation type="submission" date="2018-01" db="EMBL/GenBank/DDBJ databases">
        <title>Genomic study of Klebsiella pneumoniae.</title>
        <authorList>
            <person name="Yang Y."/>
            <person name="Bicalho R."/>
        </authorList>
    </citation>
    <scope>NUCLEOTIDE SEQUENCE [LARGE SCALE GENOMIC DNA]</scope>
    <source>
        <strain evidence="1 2">A2</strain>
    </source>
</reference>
<dbReference type="RefSeq" id="WP_048240822.1">
    <property type="nucleotide sequence ID" value="NZ_CP085764.1"/>
</dbReference>